<dbReference type="Pfam" id="PF01832">
    <property type="entry name" value="Glucosaminidase"/>
    <property type="match status" value="1"/>
</dbReference>
<dbReference type="InterPro" id="IPR023346">
    <property type="entry name" value="Lysozyme-like_dom_sf"/>
</dbReference>
<dbReference type="EMBL" id="JACHDE010000006">
    <property type="protein sequence ID" value="MBB5401986.1"/>
    <property type="molecule type" value="Genomic_DNA"/>
</dbReference>
<accession>A0A7W8P393</accession>
<evidence type="ECO:0000313" key="4">
    <source>
        <dbReference type="Proteomes" id="UP000592820"/>
    </source>
</evidence>
<feature type="domain" description="Mannosyl-glycoprotein endo-beta-N-acetylglucosamidase-like" evidence="2">
    <location>
        <begin position="7"/>
        <end position="159"/>
    </location>
</feature>
<dbReference type="PRINTS" id="PR01002">
    <property type="entry name" value="FLGFLGJ"/>
</dbReference>
<comment type="caution">
    <text evidence="3">The sequence shown here is derived from an EMBL/GenBank/DDBJ whole genome shotgun (WGS) entry which is preliminary data.</text>
</comment>
<evidence type="ECO:0000259" key="2">
    <source>
        <dbReference type="SMART" id="SM00047"/>
    </source>
</evidence>
<dbReference type="PANTHER" id="PTHR33308">
    <property type="entry name" value="PEPTIDOGLYCAN HYDROLASE FLGJ"/>
    <property type="match status" value="1"/>
</dbReference>
<dbReference type="SMART" id="SM00047">
    <property type="entry name" value="LYZ2"/>
    <property type="match status" value="1"/>
</dbReference>
<name>A0A7W8P393_9BURK</name>
<reference evidence="3 4" key="1">
    <citation type="submission" date="2020-08" db="EMBL/GenBank/DDBJ databases">
        <title>Genomic Encyclopedia of Type Strains, Phase IV (KMG-V): Genome sequencing to study the core and pangenomes of soil and plant-associated prokaryotes.</title>
        <authorList>
            <person name="Whitman W."/>
        </authorList>
    </citation>
    <scope>NUCLEOTIDE SEQUENCE [LARGE SCALE GENOMIC DNA]</scope>
    <source>
        <strain evidence="3 4">JPY162</strain>
    </source>
</reference>
<dbReference type="PANTHER" id="PTHR33308:SF9">
    <property type="entry name" value="PEPTIDOGLYCAN HYDROLASE FLGJ"/>
    <property type="match status" value="1"/>
</dbReference>
<dbReference type="SUPFAM" id="SSF53955">
    <property type="entry name" value="Lysozyme-like"/>
    <property type="match status" value="1"/>
</dbReference>
<dbReference type="InterPro" id="IPR051056">
    <property type="entry name" value="Glycosyl_Hydrolase_73"/>
</dbReference>
<protein>
    <submittedName>
        <fullName evidence="3">Flagellum-specific peptidoglycan hydrolase FlgJ</fullName>
    </submittedName>
</protein>
<dbReference type="Proteomes" id="UP000592820">
    <property type="component" value="Unassembled WGS sequence"/>
</dbReference>
<sequence length="161" mass="17763">MPKHRRNNANVGDTYVSNFIHDHLSTAQNIQRKYGIPAGVVLAQSALESNWGRTVSGNAYFGIKGRSPNGKSTTFSTHETVNGVSVATTGTFRAYSSYAEAADDYAAMLKHNARFRSAFLHVDSIGFATEIARNHYATDPQYGSKLISIIQSRKLDQYDVR</sequence>
<dbReference type="RefSeq" id="WP_176120655.1">
    <property type="nucleotide sequence ID" value="NZ_JACHDE010000006.1"/>
</dbReference>
<evidence type="ECO:0000256" key="1">
    <source>
        <dbReference type="ARBA" id="ARBA00022801"/>
    </source>
</evidence>
<keyword evidence="1 3" id="KW-0378">Hydrolase</keyword>
<dbReference type="Gene3D" id="1.10.530.10">
    <property type="match status" value="1"/>
</dbReference>
<dbReference type="InterPro" id="IPR002901">
    <property type="entry name" value="MGlyc_endo_b_GlcNAc-like_dom"/>
</dbReference>
<evidence type="ECO:0000313" key="3">
    <source>
        <dbReference type="EMBL" id="MBB5401986.1"/>
    </source>
</evidence>
<organism evidence="3 4">
    <name type="scientific">Paraburkholderia youngii</name>
    <dbReference type="NCBI Taxonomy" id="2782701"/>
    <lineage>
        <taxon>Bacteria</taxon>
        <taxon>Pseudomonadati</taxon>
        <taxon>Pseudomonadota</taxon>
        <taxon>Betaproteobacteria</taxon>
        <taxon>Burkholderiales</taxon>
        <taxon>Burkholderiaceae</taxon>
        <taxon>Paraburkholderia</taxon>
    </lineage>
</organism>
<dbReference type="AlphaFoldDB" id="A0A7W8P393"/>
<gene>
    <name evidence="3" type="ORF">HDG41_004069</name>
</gene>
<proteinExistence type="predicted"/>
<dbReference type="GO" id="GO:0004040">
    <property type="term" value="F:amidase activity"/>
    <property type="evidence" value="ECO:0007669"/>
    <property type="project" value="InterPro"/>
</dbReference>